<dbReference type="SUPFAM" id="SSF82866">
    <property type="entry name" value="Multidrug efflux transporter AcrB transmembrane domain"/>
    <property type="match status" value="2"/>
</dbReference>
<dbReference type="SUPFAM" id="SSF82714">
    <property type="entry name" value="Multidrug efflux transporter AcrB TolC docking domain, DN and DC subdomains"/>
    <property type="match status" value="2"/>
</dbReference>
<feature type="transmembrane region" description="Helical" evidence="1">
    <location>
        <begin position="908"/>
        <end position="932"/>
    </location>
</feature>
<dbReference type="RefSeq" id="WP_095499906.1">
    <property type="nucleotide sequence ID" value="NZ_BSPO01000002.1"/>
</dbReference>
<protein>
    <submittedName>
        <fullName evidence="2">Acriflavin resistance protein</fullName>
    </submittedName>
</protein>
<dbReference type="Pfam" id="PF00873">
    <property type="entry name" value="ACR_tran"/>
    <property type="match status" value="1"/>
</dbReference>
<dbReference type="SUPFAM" id="SSF82693">
    <property type="entry name" value="Multidrug efflux transporter AcrB pore domain, PN1, PN2, PC1 and PC2 subdomains"/>
    <property type="match status" value="2"/>
</dbReference>
<feature type="transmembrane region" description="Helical" evidence="1">
    <location>
        <begin position="429"/>
        <end position="449"/>
    </location>
</feature>
<evidence type="ECO:0000313" key="3">
    <source>
        <dbReference type="Proteomes" id="UP001157439"/>
    </source>
</evidence>
<dbReference type="Gene3D" id="1.20.1640.10">
    <property type="entry name" value="Multidrug efflux transporter AcrB transmembrane domain"/>
    <property type="match status" value="2"/>
</dbReference>
<feature type="transmembrane region" description="Helical" evidence="1">
    <location>
        <begin position="461"/>
        <end position="483"/>
    </location>
</feature>
<dbReference type="PRINTS" id="PR00702">
    <property type="entry name" value="ACRIFLAVINRP"/>
</dbReference>
<dbReference type="Gene3D" id="3.30.70.1430">
    <property type="entry name" value="Multidrug efflux transporter AcrB pore domain"/>
    <property type="match status" value="2"/>
</dbReference>
<name>A0AA37TXE6_9GAMM</name>
<feature type="transmembrane region" description="Helical" evidence="1">
    <location>
        <begin position="359"/>
        <end position="380"/>
    </location>
</feature>
<sequence length="1042" mass="113784">MLALIGAALSRARTMCMLLVLILIAGVVTFNGIPKEAEPDITIPIIYVSVTHDGISPEDAERMLVRPMEQELRSLEGIKEIRSTASEGHASVVLEFIAGFDPKEALADVRDRVTIAKAKLPDDTEEPTVNEVTMANQKAVITVTLSGTVPERTLIQLARDLRDKLEANREILEVDIGGNREDILEIIVDPLLLESYQLDQGDIFNLISRNNRLVAAGTMDTGKGRFAVKVPSVFESIKDVLDMPIKVDGDRVITFSDVASIRRSYKDATSYARLNGEMAVSLEVKKRPGENIIDTVNLVKQLMDEQKEFLPPNLRIDYSGDASKDVKEMLTDLQNNVLSAIILVVIVIIAALGWRSASLVGIAIPGSFLTGILVLAVGGLTINMMVLFALIMAVGMLVDGAIVVTEYADRRMMEGAPRKEAYAEAAKRMAWPIIASTATTLAAFGPLLFWPDTMGEFMRYLPLTLIATLSASLVMALLFVPVLGSLFGKPRLISDAQQHQIKIAESGDVTQLKGASGVYARMLRGAIRNPWKILLATFLLAFSIIFAFARSGLGVEFFPTIEPAGLNVTVRSVGDLSIDEKDDIMHKVEQRLLPIEGLETLYSRVGGNDRVGSLRMNLVDWKIRPKADTVVADVNAAVADLGGIEVEVRKDQAGPGGGKDLKLELSSRFPELLNETARKIKGILEADAAFVNVDDNSAKDGIEWQLIVDRQKAARFGADASLVGSTVQFVTNGLKIGEYRPDDADDELDIRVRFPQDKRNILRLDELRVKTQYGQVPISNFVERRPDAKVDSIRRVDGRRVLTVQADMAPGEQLGVHLPRLQAMLPDMGIDPRVNIKVRGENEEQNESQAFLLNALFVALFVMAIILVTQFNSFYQAGLILTAVLFSTVGVFLGLLITGSAFGVVMSGIGVIALAGIVVNNNIVLIDTYNVLKRQGMSTEEAILRTGAQRLRPVMLTTITTILGLLPMVLKMNVDLVNREVLFGAPSTQWWSQLATAVAGGLAFATLLTLILTPCLINLRDRPKRKAAPVRLAADNQQDIAA</sequence>
<feature type="transmembrane region" description="Helical" evidence="1">
    <location>
        <begin position="337"/>
        <end position="354"/>
    </location>
</feature>
<organism evidence="2 3">
    <name type="scientific">Paraferrimonas haliotis</name>
    <dbReference type="NCBI Taxonomy" id="2013866"/>
    <lineage>
        <taxon>Bacteria</taxon>
        <taxon>Pseudomonadati</taxon>
        <taxon>Pseudomonadota</taxon>
        <taxon>Gammaproteobacteria</taxon>
        <taxon>Alteromonadales</taxon>
        <taxon>Ferrimonadaceae</taxon>
        <taxon>Paraferrimonas</taxon>
    </lineage>
</organism>
<dbReference type="GO" id="GO:0005886">
    <property type="term" value="C:plasma membrane"/>
    <property type="evidence" value="ECO:0007669"/>
    <property type="project" value="TreeGrafter"/>
</dbReference>
<evidence type="ECO:0000313" key="2">
    <source>
        <dbReference type="EMBL" id="GLS83126.1"/>
    </source>
</evidence>
<dbReference type="Gene3D" id="3.30.70.1320">
    <property type="entry name" value="Multidrug efflux transporter AcrB pore domain like"/>
    <property type="match status" value="1"/>
</dbReference>
<evidence type="ECO:0000256" key="1">
    <source>
        <dbReference type="SAM" id="Phobius"/>
    </source>
</evidence>
<accession>A0AA37TXE6</accession>
<keyword evidence="3" id="KW-1185">Reference proteome</keyword>
<keyword evidence="1" id="KW-0472">Membrane</keyword>
<dbReference type="PANTHER" id="PTHR32063">
    <property type="match status" value="1"/>
</dbReference>
<comment type="caution">
    <text evidence="2">The sequence shown here is derived from an EMBL/GenBank/DDBJ whole genome shotgun (WGS) entry which is preliminary data.</text>
</comment>
<dbReference type="InterPro" id="IPR001036">
    <property type="entry name" value="Acrflvin-R"/>
</dbReference>
<dbReference type="GO" id="GO:0042910">
    <property type="term" value="F:xenobiotic transmembrane transporter activity"/>
    <property type="evidence" value="ECO:0007669"/>
    <property type="project" value="TreeGrafter"/>
</dbReference>
<dbReference type="EMBL" id="BSPO01000002">
    <property type="protein sequence ID" value="GLS83126.1"/>
    <property type="molecule type" value="Genomic_DNA"/>
</dbReference>
<dbReference type="Proteomes" id="UP001157439">
    <property type="component" value="Unassembled WGS sequence"/>
</dbReference>
<feature type="transmembrane region" description="Helical" evidence="1">
    <location>
        <begin position="990"/>
        <end position="1017"/>
    </location>
</feature>
<feature type="transmembrane region" description="Helical" evidence="1">
    <location>
        <begin position="953"/>
        <end position="970"/>
    </location>
</feature>
<feature type="transmembrane region" description="Helical" evidence="1">
    <location>
        <begin position="878"/>
        <end position="902"/>
    </location>
</feature>
<dbReference type="PANTHER" id="PTHR32063:SF0">
    <property type="entry name" value="SWARMING MOTILITY PROTEIN SWRC"/>
    <property type="match status" value="1"/>
</dbReference>
<dbReference type="Gene3D" id="3.30.2090.10">
    <property type="entry name" value="Multidrug efflux transporter AcrB TolC docking domain, DN and DC subdomains"/>
    <property type="match status" value="2"/>
</dbReference>
<proteinExistence type="predicted"/>
<dbReference type="InterPro" id="IPR027463">
    <property type="entry name" value="AcrB_DN_DC_subdom"/>
</dbReference>
<gene>
    <name evidence="2" type="ORF">GCM10007894_11030</name>
</gene>
<dbReference type="AlphaFoldDB" id="A0AA37TXE6"/>
<reference evidence="2 3" key="1">
    <citation type="journal article" date="2014" name="Int. J. Syst. Evol. Microbiol.">
        <title>Complete genome sequence of Corynebacterium casei LMG S-19264T (=DSM 44701T), isolated from a smear-ripened cheese.</title>
        <authorList>
            <consortium name="US DOE Joint Genome Institute (JGI-PGF)"/>
            <person name="Walter F."/>
            <person name="Albersmeier A."/>
            <person name="Kalinowski J."/>
            <person name="Ruckert C."/>
        </authorList>
    </citation>
    <scope>NUCLEOTIDE SEQUENCE [LARGE SCALE GENOMIC DNA]</scope>
    <source>
        <strain evidence="2 3">NBRC 112785</strain>
    </source>
</reference>
<keyword evidence="1" id="KW-1133">Transmembrane helix</keyword>
<keyword evidence="1" id="KW-0812">Transmembrane</keyword>
<feature type="transmembrane region" description="Helical" evidence="1">
    <location>
        <begin position="386"/>
        <end position="408"/>
    </location>
</feature>
<feature type="transmembrane region" description="Helical" evidence="1">
    <location>
        <begin position="531"/>
        <end position="549"/>
    </location>
</feature>
<feature type="transmembrane region" description="Helical" evidence="1">
    <location>
        <begin position="12"/>
        <end position="33"/>
    </location>
</feature>
<feature type="transmembrane region" description="Helical" evidence="1">
    <location>
        <begin position="851"/>
        <end position="871"/>
    </location>
</feature>
<dbReference type="Gene3D" id="3.30.70.1440">
    <property type="entry name" value="Multidrug efflux transporter AcrB pore domain"/>
    <property type="match status" value="1"/>
</dbReference>